<dbReference type="Proteomes" id="UP000605603">
    <property type="component" value="Unassembled WGS sequence"/>
</dbReference>
<comment type="caution">
    <text evidence="1">The sequence shown here is derived from an EMBL/GenBank/DDBJ whole genome shotgun (WGS) entry which is preliminary data.</text>
</comment>
<proteinExistence type="predicted"/>
<sequence length="11" mass="1377">MNAINRFYFSN</sequence>
<reference evidence="1 2" key="1">
    <citation type="submission" date="2020-08" db="EMBL/GenBank/DDBJ databases">
        <title>A Genomic Blueprint of the Chicken Gut Microbiome.</title>
        <authorList>
            <person name="Gilroy R."/>
            <person name="Ravi A."/>
            <person name="Getino M."/>
            <person name="Pursley I."/>
            <person name="Horton D.L."/>
            <person name="Alikhan N.-F."/>
            <person name="Baker D."/>
            <person name="Gharbi K."/>
            <person name="Hall N."/>
            <person name="Watson M."/>
            <person name="Adriaenssens E.M."/>
            <person name="Foster-Nyarko E."/>
            <person name="Jarju S."/>
            <person name="Secka A."/>
            <person name="Antonio M."/>
            <person name="Oren A."/>
            <person name="Chaudhuri R."/>
            <person name="La Ragione R.M."/>
            <person name="Hildebrand F."/>
            <person name="Pallen M.J."/>
        </authorList>
    </citation>
    <scope>NUCLEOTIDE SEQUENCE [LARGE SCALE GENOMIC DNA]</scope>
    <source>
        <strain evidence="1 2">Sa2BVA5</strain>
    </source>
</reference>
<organism evidence="1 2">
    <name type="scientific">Escherichia whittamii</name>
    <dbReference type="NCBI Taxonomy" id="2762229"/>
    <lineage>
        <taxon>Bacteria</taxon>
        <taxon>Pseudomonadati</taxon>
        <taxon>Pseudomonadota</taxon>
        <taxon>Gammaproteobacteria</taxon>
        <taxon>Enterobacterales</taxon>
        <taxon>Enterobacteriaceae</taxon>
        <taxon>Escherichia</taxon>
    </lineage>
</organism>
<dbReference type="EMBL" id="JACSQI010000010">
    <property type="protein sequence ID" value="MBD7974537.1"/>
    <property type="molecule type" value="Genomic_DNA"/>
</dbReference>
<gene>
    <name evidence="1" type="ORF">H9644_16060</name>
</gene>
<evidence type="ECO:0000313" key="1">
    <source>
        <dbReference type="EMBL" id="MBD7974537.1"/>
    </source>
</evidence>
<protein>
    <submittedName>
        <fullName evidence="1">Uncharacterized protein</fullName>
    </submittedName>
</protein>
<evidence type="ECO:0000313" key="2">
    <source>
        <dbReference type="Proteomes" id="UP000605603"/>
    </source>
</evidence>
<keyword evidence="2" id="KW-1185">Reference proteome</keyword>
<accession>A0ABR8TFI7</accession>
<name>A0ABR8TFI7_9ESCH</name>